<name>A0A191WIL8_9MICO</name>
<dbReference type="EMBL" id="CP013979">
    <property type="protein sequence ID" value="ANJ28160.1"/>
    <property type="molecule type" value="Genomic_DNA"/>
</dbReference>
<organism evidence="2 3">
    <name type="scientific">Agromyces aureus</name>
    <dbReference type="NCBI Taxonomy" id="453304"/>
    <lineage>
        <taxon>Bacteria</taxon>
        <taxon>Bacillati</taxon>
        <taxon>Actinomycetota</taxon>
        <taxon>Actinomycetes</taxon>
        <taxon>Micrococcales</taxon>
        <taxon>Microbacteriaceae</taxon>
        <taxon>Agromyces</taxon>
    </lineage>
</organism>
<evidence type="ECO:0000313" key="2">
    <source>
        <dbReference type="EMBL" id="ANJ28160.1"/>
    </source>
</evidence>
<dbReference type="InterPro" id="IPR010610">
    <property type="entry name" value="EryCIII-like_C"/>
</dbReference>
<dbReference type="GO" id="GO:0016758">
    <property type="term" value="F:hexosyltransferase activity"/>
    <property type="evidence" value="ECO:0007669"/>
    <property type="project" value="UniProtKB-ARBA"/>
</dbReference>
<sequence length="478" mass="51116">MASGIRTWLASPLVPRVQRHAAGASARFAASVEEIRMSNYLLCSNPIQGHVAPIVAIAGDLVSRGHRVTVLTGSRFRDAVEAVGATHRALGGLADYDDREMQRQLPDRDRYRGIAKLQYDVQTIFVKTVPDQFAAVEAAIDEVSPDAIVVEAAFAGVLPLLLDGRRSGGTQPPVIAVGVLPFSQSSVDVAPYGLGLLPAPGAAGRVRNRVLNVLVQRVVFRATQKLANDVMHSLGRPSLPSFVLDLSRLHERFLQLGPADFEPPRRDLTPTVRFVGTVLPPAPATGPLPEWWPELDGARPVVHVTQGTIDNQDLDRLIRPTVDALADRNVLVVVSTGGRPVAELGELPANARAAEFLPYDLLMPKTDVFVTNAGYGGTQFALSHGVPIVAAGDTEDKPEVSMRVEWSGAGVNLRTGTPTADAVRKAVDRVLADRGFTDRAQALADAIAGYDTFDLIEAELEAAVLAHASRRPAGTPTE</sequence>
<gene>
    <name evidence="2" type="ORF">ATC03_17060</name>
</gene>
<dbReference type="FunFam" id="3.40.50.2000:FF:000072">
    <property type="entry name" value="Glycosyl transferase"/>
    <property type="match status" value="1"/>
</dbReference>
<dbReference type="PANTHER" id="PTHR48050:SF13">
    <property type="entry name" value="STEROL 3-BETA-GLUCOSYLTRANSFERASE UGT80A2"/>
    <property type="match status" value="1"/>
</dbReference>
<dbReference type="GO" id="GO:0008194">
    <property type="term" value="F:UDP-glycosyltransferase activity"/>
    <property type="evidence" value="ECO:0007669"/>
    <property type="project" value="InterPro"/>
</dbReference>
<dbReference type="CDD" id="cd03784">
    <property type="entry name" value="GT1_Gtf-like"/>
    <property type="match status" value="1"/>
</dbReference>
<dbReference type="InterPro" id="IPR050426">
    <property type="entry name" value="Glycosyltransferase_28"/>
</dbReference>
<evidence type="ECO:0000259" key="1">
    <source>
        <dbReference type="Pfam" id="PF06722"/>
    </source>
</evidence>
<dbReference type="SUPFAM" id="SSF53756">
    <property type="entry name" value="UDP-Glycosyltransferase/glycogen phosphorylase"/>
    <property type="match status" value="1"/>
</dbReference>
<reference evidence="2 3" key="1">
    <citation type="journal article" date="2016" name="Int. J. Syst. Evol. Microbiol.">
        <title>Agromyces aureus sp. nov., isolated from the rhizosphere of Salix caprea L. grown in a heavy-metal-contaminated soil.</title>
        <authorList>
            <person name="Corretto E."/>
            <person name="Antonielli L."/>
            <person name="Sessitsch A."/>
            <person name="Compant S."/>
            <person name="Gorfer M."/>
            <person name="Kuffner M."/>
            <person name="Brader G."/>
        </authorList>
    </citation>
    <scope>NUCLEOTIDE SEQUENCE [LARGE SCALE GENOMIC DNA]</scope>
    <source>
        <strain evidence="2 3">AR33</strain>
    </source>
</reference>
<dbReference type="InterPro" id="IPR002213">
    <property type="entry name" value="UDP_glucos_trans"/>
</dbReference>
<dbReference type="Proteomes" id="UP000078437">
    <property type="component" value="Chromosome"/>
</dbReference>
<accession>A0A191WIL8</accession>
<dbReference type="PANTHER" id="PTHR48050">
    <property type="entry name" value="STEROL 3-BETA-GLUCOSYLTRANSFERASE"/>
    <property type="match status" value="1"/>
</dbReference>
<dbReference type="GO" id="GO:0017000">
    <property type="term" value="P:antibiotic biosynthetic process"/>
    <property type="evidence" value="ECO:0007669"/>
    <property type="project" value="UniProtKB-ARBA"/>
</dbReference>
<dbReference type="STRING" id="453304.ATC03_17060"/>
<dbReference type="KEGG" id="agy:ATC03_17060"/>
<feature type="domain" description="Erythromycin biosynthesis protein CIII-like C-terminal" evidence="1">
    <location>
        <begin position="322"/>
        <end position="448"/>
    </location>
</feature>
<protein>
    <recommendedName>
        <fullName evidence="1">Erythromycin biosynthesis protein CIII-like C-terminal domain-containing protein</fullName>
    </recommendedName>
</protein>
<proteinExistence type="predicted"/>
<dbReference type="AlphaFoldDB" id="A0A191WIL8"/>
<reference evidence="3" key="2">
    <citation type="submission" date="2016-01" db="EMBL/GenBank/DDBJ databases">
        <title>Complete genome sequence of Agromyces aureus AR33T and comparison with related organisms.</title>
        <authorList>
            <person name="Corretto E."/>
            <person name="Antonielli L."/>
            <person name="Sessitsch A."/>
            <person name="Brader G."/>
        </authorList>
    </citation>
    <scope>NUCLEOTIDE SEQUENCE [LARGE SCALE GENOMIC DNA]</scope>
    <source>
        <strain evidence="3">AR33</strain>
    </source>
</reference>
<dbReference type="Pfam" id="PF06722">
    <property type="entry name" value="EryCIII-like_C"/>
    <property type="match status" value="1"/>
</dbReference>
<keyword evidence="3" id="KW-1185">Reference proteome</keyword>
<evidence type="ECO:0000313" key="3">
    <source>
        <dbReference type="Proteomes" id="UP000078437"/>
    </source>
</evidence>
<dbReference type="Gene3D" id="3.40.50.2000">
    <property type="entry name" value="Glycogen Phosphorylase B"/>
    <property type="match status" value="2"/>
</dbReference>